<keyword evidence="1" id="KW-0812">Transmembrane</keyword>
<name>A0A8S5URA8_9CAUD</name>
<evidence type="ECO:0000256" key="1">
    <source>
        <dbReference type="SAM" id="Phobius"/>
    </source>
</evidence>
<keyword evidence="1" id="KW-1133">Transmembrane helix</keyword>
<reference evidence="2" key="1">
    <citation type="journal article" date="2021" name="Proc. Natl. Acad. Sci. U.S.A.">
        <title>A Catalog of Tens of Thousands of Viruses from Human Metagenomes Reveals Hidden Associations with Chronic Diseases.</title>
        <authorList>
            <person name="Tisza M.J."/>
            <person name="Buck C.B."/>
        </authorList>
    </citation>
    <scope>NUCLEOTIDE SEQUENCE</scope>
    <source>
        <strain evidence="2">CtsIb3</strain>
    </source>
</reference>
<sequence>MIFLKIVRFSLEVVQPLHLLQQFPGKLPAGAVGGIQQAPDAFRLADHIESGPSLTLGRHILIARQGGADVGTKALHLVHRSFLPGLRSGPRAGEHAGGHSVNDGYIGVHADRLTVFHFIFLLFLVIFTSYVPDSTMRQRKMKLV</sequence>
<accession>A0A8S5URA8</accession>
<proteinExistence type="predicted"/>
<evidence type="ECO:0000313" key="2">
    <source>
        <dbReference type="EMBL" id="DAF97021.1"/>
    </source>
</evidence>
<feature type="transmembrane region" description="Helical" evidence="1">
    <location>
        <begin position="113"/>
        <end position="132"/>
    </location>
</feature>
<keyword evidence="1" id="KW-0472">Membrane</keyword>
<protein>
    <submittedName>
        <fullName evidence="2">Uncharacterized protein</fullName>
    </submittedName>
</protein>
<organism evidence="2">
    <name type="scientific">Myoviridae sp. ctsIb3</name>
    <dbReference type="NCBI Taxonomy" id="2825189"/>
    <lineage>
        <taxon>Viruses</taxon>
        <taxon>Duplodnaviria</taxon>
        <taxon>Heunggongvirae</taxon>
        <taxon>Uroviricota</taxon>
        <taxon>Caudoviricetes</taxon>
    </lineage>
</organism>
<dbReference type="EMBL" id="BK016124">
    <property type="protein sequence ID" value="DAF97021.1"/>
    <property type="molecule type" value="Genomic_DNA"/>
</dbReference>